<sequence>MHRDKHKPAKLAPNARARNMREVDRLIDRFRTLRTIYNECARAIEVHCQQITFWSEKVVPGMSDDAVSCETSLDKESLAPSAVGRKHLLFVLNELKSLLSDYYKQLIVVKKAFDELYYSKDRDSEKLRMAFASVEDDLIRLRGVRFVPCDSLLWQPTEGTLGKLEEFHVTVFDCLEHPKVVECPPHNSIRSPVNIIKNIFKRPLSVFGGNKEDRSLRKTQSVPRLHQF</sequence>
<name>R7TA45_CAPTE</name>
<gene>
    <name evidence="1" type="ORF">CAPTEDRAFT_189494</name>
    <name evidence="2" type="ORF">CAPTEDRAFT_210209</name>
</gene>
<reference evidence="3" key="3">
    <citation type="submission" date="2015-06" db="UniProtKB">
        <authorList>
            <consortium name="EnsemblMetazoa"/>
        </authorList>
    </citation>
    <scope>IDENTIFICATION</scope>
</reference>
<dbReference type="HOGENOM" id="CLU_1215786_0_0_1"/>
<dbReference type="Proteomes" id="UP000014760">
    <property type="component" value="Unassembled WGS sequence"/>
</dbReference>
<evidence type="ECO:0000313" key="3">
    <source>
        <dbReference type="EnsemblMetazoa" id="CapteP189494"/>
    </source>
</evidence>
<organism evidence="2">
    <name type="scientific">Capitella teleta</name>
    <name type="common">Polychaete worm</name>
    <dbReference type="NCBI Taxonomy" id="283909"/>
    <lineage>
        <taxon>Eukaryota</taxon>
        <taxon>Metazoa</taxon>
        <taxon>Spiralia</taxon>
        <taxon>Lophotrochozoa</taxon>
        <taxon>Annelida</taxon>
        <taxon>Polychaeta</taxon>
        <taxon>Sedentaria</taxon>
        <taxon>Scolecida</taxon>
        <taxon>Capitellidae</taxon>
        <taxon>Capitella</taxon>
    </lineage>
</organism>
<keyword evidence="4" id="KW-1185">Reference proteome</keyword>
<protein>
    <submittedName>
        <fullName evidence="2 3">Uncharacterized protein</fullName>
    </submittedName>
</protein>
<accession>R7TA45</accession>
<evidence type="ECO:0000313" key="4">
    <source>
        <dbReference type="Proteomes" id="UP000014760"/>
    </source>
</evidence>
<proteinExistence type="predicted"/>
<reference evidence="2 4" key="2">
    <citation type="journal article" date="2013" name="Nature">
        <title>Insights into bilaterian evolution from three spiralian genomes.</title>
        <authorList>
            <person name="Simakov O."/>
            <person name="Marletaz F."/>
            <person name="Cho S.J."/>
            <person name="Edsinger-Gonzales E."/>
            <person name="Havlak P."/>
            <person name="Hellsten U."/>
            <person name="Kuo D.H."/>
            <person name="Larsson T."/>
            <person name="Lv J."/>
            <person name="Arendt D."/>
            <person name="Savage R."/>
            <person name="Osoegawa K."/>
            <person name="de Jong P."/>
            <person name="Grimwood J."/>
            <person name="Chapman J.A."/>
            <person name="Shapiro H."/>
            <person name="Aerts A."/>
            <person name="Otillar R.P."/>
            <person name="Terry A.Y."/>
            <person name="Boore J.L."/>
            <person name="Grigoriev I.V."/>
            <person name="Lindberg D.R."/>
            <person name="Seaver E.C."/>
            <person name="Weisblat D.A."/>
            <person name="Putnam N.H."/>
            <person name="Rokhsar D.S."/>
        </authorList>
    </citation>
    <scope>NUCLEOTIDE SEQUENCE</scope>
    <source>
        <strain evidence="2 4">I ESC-2004</strain>
    </source>
</reference>
<evidence type="ECO:0000313" key="2">
    <source>
        <dbReference type="EMBL" id="ELT90347.1"/>
    </source>
</evidence>
<dbReference type="EMBL" id="KB310962">
    <property type="protein sequence ID" value="ELT90347.1"/>
    <property type="molecule type" value="Genomic_DNA"/>
</dbReference>
<evidence type="ECO:0000313" key="1">
    <source>
        <dbReference type="EMBL" id="ELT87721.1"/>
    </source>
</evidence>
<dbReference type="EMBL" id="AMQN01014422">
    <property type="status" value="NOT_ANNOTATED_CDS"/>
    <property type="molecule type" value="Genomic_DNA"/>
</dbReference>
<dbReference type="EnsemblMetazoa" id="CapteT189494">
    <property type="protein sequence ID" value="CapteP189494"/>
    <property type="gene ID" value="CapteG189494"/>
</dbReference>
<dbReference type="EnsemblMetazoa" id="CapteT210209">
    <property type="protein sequence ID" value="CapteP210209"/>
    <property type="gene ID" value="CapteG210209"/>
</dbReference>
<reference evidence="4" key="1">
    <citation type="submission" date="2012-12" db="EMBL/GenBank/DDBJ databases">
        <authorList>
            <person name="Hellsten U."/>
            <person name="Grimwood J."/>
            <person name="Chapman J.A."/>
            <person name="Shapiro H."/>
            <person name="Aerts A."/>
            <person name="Otillar R.P."/>
            <person name="Terry A.Y."/>
            <person name="Boore J.L."/>
            <person name="Simakov O."/>
            <person name="Marletaz F."/>
            <person name="Cho S.-J."/>
            <person name="Edsinger-Gonzales E."/>
            <person name="Havlak P."/>
            <person name="Kuo D.-H."/>
            <person name="Larsson T."/>
            <person name="Lv J."/>
            <person name="Arendt D."/>
            <person name="Savage R."/>
            <person name="Osoegawa K."/>
            <person name="de Jong P."/>
            <person name="Lindberg D.R."/>
            <person name="Seaver E.C."/>
            <person name="Weisblat D.A."/>
            <person name="Putnam N.H."/>
            <person name="Grigoriev I.V."/>
            <person name="Rokhsar D.S."/>
        </authorList>
    </citation>
    <scope>NUCLEOTIDE SEQUENCE</scope>
    <source>
        <strain evidence="4">I ESC-2004</strain>
    </source>
</reference>
<dbReference type="AlphaFoldDB" id="R7TA45"/>
<dbReference type="EMBL" id="AMQN01015715">
    <property type="status" value="NOT_ANNOTATED_CDS"/>
    <property type="molecule type" value="Genomic_DNA"/>
</dbReference>
<dbReference type="EMBL" id="KB312172">
    <property type="protein sequence ID" value="ELT87721.1"/>
    <property type="molecule type" value="Genomic_DNA"/>
</dbReference>